<dbReference type="InterPro" id="IPR003593">
    <property type="entry name" value="AAA+_ATPase"/>
</dbReference>
<evidence type="ECO:0000256" key="3">
    <source>
        <dbReference type="ARBA" id="ARBA00022448"/>
    </source>
</evidence>
<evidence type="ECO:0000313" key="12">
    <source>
        <dbReference type="Proteomes" id="UP000309174"/>
    </source>
</evidence>
<dbReference type="InterPro" id="IPR050388">
    <property type="entry name" value="ABC_Ni/Peptide_Import"/>
</dbReference>
<comment type="subcellular location">
    <subcellularLocation>
        <location evidence="1">Cell membrane</location>
        <topology evidence="1">Peripheral membrane protein</topology>
    </subcellularLocation>
</comment>
<dbReference type="GO" id="GO:0016887">
    <property type="term" value="F:ATP hydrolysis activity"/>
    <property type="evidence" value="ECO:0007669"/>
    <property type="project" value="InterPro"/>
</dbReference>
<dbReference type="Proteomes" id="UP000309174">
    <property type="component" value="Unassembled WGS sequence"/>
</dbReference>
<dbReference type="PANTHER" id="PTHR43297:SF14">
    <property type="entry name" value="ATPASE AAA-TYPE CORE DOMAIN-CONTAINING PROTEIN"/>
    <property type="match status" value="1"/>
</dbReference>
<dbReference type="Pfam" id="PF00005">
    <property type="entry name" value="ABC_tran"/>
    <property type="match status" value="1"/>
</dbReference>
<comment type="similarity">
    <text evidence="2">Belongs to the ABC transporter superfamily.</text>
</comment>
<sequence length="330" mass="35015">MTVLLEASNLSVNIDTPRGDLHVVEDVSFSLGEGEILGVVGESGCGKSTTVRSLIGLLPRGGRVTGGSALFDGVDLFAQRPASLRAIRGDQIGFVAQNPFGLLNPVLPIAKQFRTLIRAHRGGLGKAECASMAREALLRTGIHEPDRVLHGYAHQLSGGMAQRVVIAMATILDPRLLISDEPTTALDVTIQRQVLELMRDVVRLGNRSMILVTHDLGVVAQFCDSVIVMYSGSVVESGKVAEVFTHPEHPYTRGLLASVPGGGRGETLPPGGPPARFEPARGCQFAPRCSRAETLCSVEPPPTVSSLGGDRRVRCHFVEIEEATHGAPAG</sequence>
<evidence type="ECO:0000259" key="10">
    <source>
        <dbReference type="PROSITE" id="PS50893"/>
    </source>
</evidence>
<evidence type="ECO:0000256" key="5">
    <source>
        <dbReference type="ARBA" id="ARBA00022519"/>
    </source>
</evidence>
<comment type="caution">
    <text evidence="11">The sequence shown here is derived from an EMBL/GenBank/DDBJ whole genome shotgun (WGS) entry which is preliminary data.</text>
</comment>
<evidence type="ECO:0000256" key="7">
    <source>
        <dbReference type="ARBA" id="ARBA00022840"/>
    </source>
</evidence>
<name>A0A5C4JG26_9ACTN</name>
<dbReference type="AlphaFoldDB" id="A0A5C4JG26"/>
<dbReference type="InterPro" id="IPR017871">
    <property type="entry name" value="ABC_transporter-like_CS"/>
</dbReference>
<dbReference type="Pfam" id="PF08352">
    <property type="entry name" value="oligo_HPY"/>
    <property type="match status" value="1"/>
</dbReference>
<dbReference type="PROSITE" id="PS00211">
    <property type="entry name" value="ABC_TRANSPORTER_1"/>
    <property type="match status" value="1"/>
</dbReference>
<dbReference type="GO" id="GO:0015833">
    <property type="term" value="P:peptide transport"/>
    <property type="evidence" value="ECO:0007669"/>
    <property type="project" value="InterPro"/>
</dbReference>
<gene>
    <name evidence="11" type="ORF">ETD83_08565</name>
</gene>
<evidence type="ECO:0000256" key="9">
    <source>
        <dbReference type="ARBA" id="ARBA00023136"/>
    </source>
</evidence>
<dbReference type="GO" id="GO:0005524">
    <property type="term" value="F:ATP binding"/>
    <property type="evidence" value="ECO:0007669"/>
    <property type="project" value="UniProtKB-KW"/>
</dbReference>
<organism evidence="11 12">
    <name type="scientific">Actinomadura soli</name>
    <dbReference type="NCBI Taxonomy" id="2508997"/>
    <lineage>
        <taxon>Bacteria</taxon>
        <taxon>Bacillati</taxon>
        <taxon>Actinomycetota</taxon>
        <taxon>Actinomycetes</taxon>
        <taxon>Streptosporangiales</taxon>
        <taxon>Thermomonosporaceae</taxon>
        <taxon>Actinomadura</taxon>
    </lineage>
</organism>
<dbReference type="SMART" id="SM00382">
    <property type="entry name" value="AAA"/>
    <property type="match status" value="1"/>
</dbReference>
<dbReference type="NCBIfam" id="TIGR01727">
    <property type="entry name" value="oligo_HPY"/>
    <property type="match status" value="1"/>
</dbReference>
<keyword evidence="6" id="KW-0547">Nucleotide-binding</keyword>
<dbReference type="FunFam" id="3.40.50.300:FF:000016">
    <property type="entry name" value="Oligopeptide ABC transporter ATP-binding component"/>
    <property type="match status" value="1"/>
</dbReference>
<evidence type="ECO:0000256" key="8">
    <source>
        <dbReference type="ARBA" id="ARBA00022967"/>
    </source>
</evidence>
<evidence type="ECO:0000313" key="11">
    <source>
        <dbReference type="EMBL" id="TMR04309.1"/>
    </source>
</evidence>
<dbReference type="EMBL" id="VCKW01000031">
    <property type="protein sequence ID" value="TMR04309.1"/>
    <property type="molecule type" value="Genomic_DNA"/>
</dbReference>
<dbReference type="Gene3D" id="3.40.50.300">
    <property type="entry name" value="P-loop containing nucleotide triphosphate hydrolases"/>
    <property type="match status" value="1"/>
</dbReference>
<dbReference type="InterPro" id="IPR027417">
    <property type="entry name" value="P-loop_NTPase"/>
</dbReference>
<accession>A0A5C4JG26</accession>
<dbReference type="PROSITE" id="PS50893">
    <property type="entry name" value="ABC_TRANSPORTER_2"/>
    <property type="match status" value="1"/>
</dbReference>
<dbReference type="InterPro" id="IPR013563">
    <property type="entry name" value="Oligopep_ABC_C"/>
</dbReference>
<proteinExistence type="inferred from homology"/>
<evidence type="ECO:0000256" key="6">
    <source>
        <dbReference type="ARBA" id="ARBA00022741"/>
    </source>
</evidence>
<keyword evidence="5" id="KW-0997">Cell inner membrane</keyword>
<protein>
    <submittedName>
        <fullName evidence="11">ABC transporter ATP-binding protein</fullName>
    </submittedName>
</protein>
<dbReference type="InterPro" id="IPR003439">
    <property type="entry name" value="ABC_transporter-like_ATP-bd"/>
</dbReference>
<evidence type="ECO:0000256" key="4">
    <source>
        <dbReference type="ARBA" id="ARBA00022475"/>
    </source>
</evidence>
<keyword evidence="12" id="KW-1185">Reference proteome</keyword>
<keyword evidence="3" id="KW-0813">Transport</keyword>
<keyword evidence="8" id="KW-1278">Translocase</keyword>
<dbReference type="PANTHER" id="PTHR43297">
    <property type="entry name" value="OLIGOPEPTIDE TRANSPORT ATP-BINDING PROTEIN APPD"/>
    <property type="match status" value="1"/>
</dbReference>
<dbReference type="SUPFAM" id="SSF52540">
    <property type="entry name" value="P-loop containing nucleoside triphosphate hydrolases"/>
    <property type="match status" value="1"/>
</dbReference>
<keyword evidence="9" id="KW-0472">Membrane</keyword>
<keyword evidence="4" id="KW-1003">Cell membrane</keyword>
<keyword evidence="7 11" id="KW-0067">ATP-binding</keyword>
<dbReference type="RefSeq" id="WP_138644529.1">
    <property type="nucleotide sequence ID" value="NZ_VCKW01000031.1"/>
</dbReference>
<evidence type="ECO:0000256" key="1">
    <source>
        <dbReference type="ARBA" id="ARBA00004202"/>
    </source>
</evidence>
<reference evidence="11 12" key="1">
    <citation type="submission" date="2019-05" db="EMBL/GenBank/DDBJ databases">
        <title>Draft genome sequence of Actinomadura sp. 14C53.</title>
        <authorList>
            <person name="Saricaoglu S."/>
            <person name="Isik K."/>
        </authorList>
    </citation>
    <scope>NUCLEOTIDE SEQUENCE [LARGE SCALE GENOMIC DNA]</scope>
    <source>
        <strain evidence="11 12">14C53</strain>
    </source>
</reference>
<evidence type="ECO:0000256" key="2">
    <source>
        <dbReference type="ARBA" id="ARBA00005417"/>
    </source>
</evidence>
<dbReference type="GO" id="GO:0005886">
    <property type="term" value="C:plasma membrane"/>
    <property type="evidence" value="ECO:0007669"/>
    <property type="project" value="UniProtKB-SubCell"/>
</dbReference>
<dbReference type="OrthoDB" id="3327300at2"/>
<dbReference type="CDD" id="cd03257">
    <property type="entry name" value="ABC_NikE_OppD_transporters"/>
    <property type="match status" value="1"/>
</dbReference>
<feature type="domain" description="ABC transporter" evidence="10">
    <location>
        <begin position="5"/>
        <end position="256"/>
    </location>
</feature>